<evidence type="ECO:0000256" key="2">
    <source>
        <dbReference type="ARBA" id="ARBA00023027"/>
    </source>
</evidence>
<keyword evidence="2" id="KW-0520">NAD</keyword>
<sequence length="447" mass="48041">MTEHRTRVDVGIVGGGPAGLMTALLLKRRGISAAVIETRTKDTIHHTQRAGILEAATVNMLVDAEVGSRVLTAGHEHEGTVLSFDGEAHRIDFQALVGRSVWLYPQNEVFFDLANAWEREGGEIHWAVTDTQVHDVETAAPRISFTDAAGQERGIEADLIVGTDGSRSMCRKLIPEQVRTDHFISYPFAWFGILCEAPPTAPELIYANSELGFALISQRNETVQRMYFQCDPDTDPQSWSEDAIFDHIQAVLGHEGGVQLKRGPIIEKTVLPFRSYVCDPLSHGRLALAGDAGHTVPPTGAKGLNLAFADVRALVPCVEEFIAELRAGRAETGSGAPGSGAPGSGAPGSGAPGSGAPGSGAPGSGAPGSGESVSVIETPAALRRYSRTALDRVWKAQNFSYWATNLLHRHPEENPFTHRRRRGEFDAITGSVHGQAYFADSYTGWSD</sequence>
<reference evidence="5 6" key="1">
    <citation type="submission" date="2019-03" db="EMBL/GenBank/DDBJ databases">
        <title>Genomic Encyclopedia of Type Strains, Phase III (KMG-III): the genomes of soil and plant-associated and newly described type strains.</title>
        <authorList>
            <person name="Whitman W."/>
        </authorList>
    </citation>
    <scope>NUCLEOTIDE SEQUENCE [LARGE SCALE GENOMIC DNA]</scope>
    <source>
        <strain evidence="5 6">DSM 27373</strain>
    </source>
</reference>
<gene>
    <name evidence="5" type="ORF">EV640_10627</name>
</gene>
<evidence type="ECO:0000313" key="5">
    <source>
        <dbReference type="EMBL" id="TDS85381.1"/>
    </source>
</evidence>
<dbReference type="InterPro" id="IPR036188">
    <property type="entry name" value="FAD/NAD-bd_sf"/>
</dbReference>
<keyword evidence="1" id="KW-0560">Oxidoreductase</keyword>
<evidence type="ECO:0000256" key="1">
    <source>
        <dbReference type="ARBA" id="ARBA00023002"/>
    </source>
</evidence>
<name>A0A4R7G2D9_9MICC</name>
<feature type="compositionally biased region" description="Gly residues" evidence="3">
    <location>
        <begin position="335"/>
        <end position="368"/>
    </location>
</feature>
<comment type="caution">
    <text evidence="5">The sequence shown here is derived from an EMBL/GenBank/DDBJ whole genome shotgun (WGS) entry which is preliminary data.</text>
</comment>
<dbReference type="AlphaFoldDB" id="A0A4R7G2D9"/>
<dbReference type="Pfam" id="PF01494">
    <property type="entry name" value="FAD_binding_3"/>
    <property type="match status" value="1"/>
</dbReference>
<feature type="domain" description="FAD-binding" evidence="4">
    <location>
        <begin position="7"/>
        <end position="315"/>
    </location>
</feature>
<dbReference type="RefSeq" id="WP_243832279.1">
    <property type="nucleotide sequence ID" value="NZ_SOAN01000006.1"/>
</dbReference>
<dbReference type="Proteomes" id="UP000294506">
    <property type="component" value="Unassembled WGS sequence"/>
</dbReference>
<feature type="region of interest" description="Disordered" evidence="3">
    <location>
        <begin position="330"/>
        <end position="372"/>
    </location>
</feature>
<proteinExistence type="predicted"/>
<dbReference type="PRINTS" id="PR00420">
    <property type="entry name" value="RNGMNOXGNASE"/>
</dbReference>
<dbReference type="PANTHER" id="PTHR43476">
    <property type="entry name" value="3-(3-HYDROXY-PHENYL)PROPIONATE/3-HYDROXYCINNAMIC ACID HYDROXYLASE"/>
    <property type="match status" value="1"/>
</dbReference>
<dbReference type="InterPro" id="IPR002938">
    <property type="entry name" value="FAD-bd"/>
</dbReference>
<evidence type="ECO:0000256" key="3">
    <source>
        <dbReference type="SAM" id="MobiDB-lite"/>
    </source>
</evidence>
<keyword evidence="6" id="KW-1185">Reference proteome</keyword>
<dbReference type="PANTHER" id="PTHR43476:SF4">
    <property type="entry name" value="BLR0106 PROTEIN"/>
    <property type="match status" value="1"/>
</dbReference>
<dbReference type="NCBIfam" id="NF006091">
    <property type="entry name" value="PRK08243.1"/>
    <property type="match status" value="1"/>
</dbReference>
<dbReference type="InterPro" id="IPR050631">
    <property type="entry name" value="PheA/TfdB_FAD_monoxygenase"/>
</dbReference>
<organism evidence="5 6">
    <name type="scientific">Nesterenkonia aurantiaca</name>
    <dbReference type="NCBI Taxonomy" id="1436010"/>
    <lineage>
        <taxon>Bacteria</taxon>
        <taxon>Bacillati</taxon>
        <taxon>Actinomycetota</taxon>
        <taxon>Actinomycetes</taxon>
        <taxon>Micrococcales</taxon>
        <taxon>Micrococcaceae</taxon>
        <taxon>Nesterenkonia</taxon>
    </lineage>
</organism>
<dbReference type="SUPFAM" id="SSF54373">
    <property type="entry name" value="FAD-linked reductases, C-terminal domain"/>
    <property type="match status" value="1"/>
</dbReference>
<evidence type="ECO:0000259" key="4">
    <source>
        <dbReference type="Pfam" id="PF01494"/>
    </source>
</evidence>
<dbReference type="Gene3D" id="3.30.9.10">
    <property type="entry name" value="D-Amino Acid Oxidase, subunit A, domain 2"/>
    <property type="match status" value="1"/>
</dbReference>
<keyword evidence="5" id="KW-0503">Monooxygenase</keyword>
<evidence type="ECO:0000313" key="6">
    <source>
        <dbReference type="Proteomes" id="UP000294506"/>
    </source>
</evidence>
<dbReference type="GO" id="GO:0004497">
    <property type="term" value="F:monooxygenase activity"/>
    <property type="evidence" value="ECO:0007669"/>
    <property type="project" value="UniProtKB-KW"/>
</dbReference>
<dbReference type="EMBL" id="SOAN01000006">
    <property type="protein sequence ID" value="TDS85381.1"/>
    <property type="molecule type" value="Genomic_DNA"/>
</dbReference>
<protein>
    <submittedName>
        <fullName evidence="5">p-hydroxybenzoate 3-monooxygenase</fullName>
    </submittedName>
</protein>
<accession>A0A4R7G2D9</accession>
<dbReference type="Gene3D" id="3.50.50.60">
    <property type="entry name" value="FAD/NAD(P)-binding domain"/>
    <property type="match status" value="1"/>
</dbReference>
<dbReference type="GO" id="GO:0071949">
    <property type="term" value="F:FAD binding"/>
    <property type="evidence" value="ECO:0007669"/>
    <property type="project" value="InterPro"/>
</dbReference>
<dbReference type="SUPFAM" id="SSF51905">
    <property type="entry name" value="FAD/NAD(P)-binding domain"/>
    <property type="match status" value="1"/>
</dbReference>